<accession>A0A345Y929</accession>
<dbReference type="SUPFAM" id="SSF52540">
    <property type="entry name" value="P-loop containing nucleoside triphosphate hydrolases"/>
    <property type="match status" value="1"/>
</dbReference>
<dbReference type="PROSITE" id="PS00662">
    <property type="entry name" value="T2SP_E"/>
    <property type="match status" value="1"/>
</dbReference>
<dbReference type="KEGG" id="ccah:DWG20_13875"/>
<protein>
    <submittedName>
        <fullName evidence="4">PilT/PilU family type 4a pilus ATPase</fullName>
    </submittedName>
</protein>
<dbReference type="PANTHER" id="PTHR30486">
    <property type="entry name" value="TWITCHING MOTILITY PROTEIN PILT"/>
    <property type="match status" value="1"/>
</dbReference>
<dbReference type="PANTHER" id="PTHR30486:SF12">
    <property type="entry name" value="TYPE IV PILUS ATPASE PILU"/>
    <property type="match status" value="1"/>
</dbReference>
<dbReference type="Gene3D" id="3.30.450.90">
    <property type="match status" value="1"/>
</dbReference>
<dbReference type="InterPro" id="IPR001482">
    <property type="entry name" value="T2SS/T4SS_dom"/>
</dbReference>
<dbReference type="NCBIfam" id="TIGR01420">
    <property type="entry name" value="pilT_fam"/>
    <property type="match status" value="1"/>
</dbReference>
<comment type="similarity">
    <text evidence="1">Belongs to the GSP E family.</text>
</comment>
<evidence type="ECO:0000256" key="2">
    <source>
        <dbReference type="SAM" id="MobiDB-lite"/>
    </source>
</evidence>
<evidence type="ECO:0000313" key="5">
    <source>
        <dbReference type="Proteomes" id="UP000254537"/>
    </source>
</evidence>
<dbReference type="Pfam" id="PF00437">
    <property type="entry name" value="T2SSE"/>
    <property type="match status" value="1"/>
</dbReference>
<evidence type="ECO:0000256" key="1">
    <source>
        <dbReference type="ARBA" id="ARBA00006611"/>
    </source>
</evidence>
<evidence type="ECO:0000313" key="4">
    <source>
        <dbReference type="EMBL" id="AXK40431.1"/>
    </source>
</evidence>
<dbReference type="Gene3D" id="3.40.50.300">
    <property type="entry name" value="P-loop containing nucleotide triphosphate hydrolases"/>
    <property type="match status" value="1"/>
</dbReference>
<evidence type="ECO:0000259" key="3">
    <source>
        <dbReference type="PROSITE" id="PS00662"/>
    </source>
</evidence>
<dbReference type="GO" id="GO:0005524">
    <property type="term" value="F:ATP binding"/>
    <property type="evidence" value="ECO:0007669"/>
    <property type="project" value="InterPro"/>
</dbReference>
<reference evidence="4 5" key="1">
    <citation type="submission" date="2018-07" db="EMBL/GenBank/DDBJ databases">
        <title>Crenobacter cavernae sp. nov., isolated from a karst cave.</title>
        <authorList>
            <person name="Zhu H."/>
        </authorList>
    </citation>
    <scope>NUCLEOTIDE SEQUENCE [LARGE SCALE GENOMIC DNA]</scope>
    <source>
        <strain evidence="4 5">K1W11S-77</strain>
    </source>
</reference>
<dbReference type="InterPro" id="IPR027417">
    <property type="entry name" value="P-loop_NTPase"/>
</dbReference>
<dbReference type="RefSeq" id="WP_115434358.1">
    <property type="nucleotide sequence ID" value="NZ_CP031337.1"/>
</dbReference>
<dbReference type="EMBL" id="CP031337">
    <property type="protein sequence ID" value="AXK40431.1"/>
    <property type="molecule type" value="Genomic_DNA"/>
</dbReference>
<dbReference type="Proteomes" id="UP000254537">
    <property type="component" value="Chromosome"/>
</dbReference>
<proteinExistence type="inferred from homology"/>
<sequence length="386" mass="42507">MLMLPFFKLMAEKQASDLFFTRDAPVQIKIDGQVLPVNEKPLSAELVERLALSLMSDEEAARFAAEWEMNFGRPVDGLGNFRVNIFRQKGAVAMVVRFITPTIPSLDKLKLPANLKPLIQGKRGLIIVVGATGSGKSSTVAALIGHRNQAQSGHILTVEDPIEFIFEHGRSIVNQREIGVDTQSYGHALKNAMREAPDLLMIGEIRDAETLNYAINYAQSGHLCVTTLHANNSYHMLNRMISFFPPETRQSLLMDLSVSLRAVISQRLVPTADGKLTPAVELLINTPHIAELIRTGEVDRIKEAIENSLSEGSQTFEQSLYRLYQEGAITLDDALKNADSPTNLYWLINNAADSQPARAVDAARQADGEQATARPPASFDGFTLDI</sequence>
<dbReference type="OrthoDB" id="5790493at2"/>
<dbReference type="CDD" id="cd01131">
    <property type="entry name" value="PilT"/>
    <property type="match status" value="1"/>
</dbReference>
<dbReference type="InterPro" id="IPR050921">
    <property type="entry name" value="T4SS_GSP_E_ATPase"/>
</dbReference>
<dbReference type="AlphaFoldDB" id="A0A345Y929"/>
<feature type="domain" description="Bacterial type II secretion system protein E" evidence="3">
    <location>
        <begin position="193"/>
        <end position="207"/>
    </location>
</feature>
<gene>
    <name evidence="4" type="ORF">DWG20_13875</name>
</gene>
<dbReference type="GO" id="GO:0016887">
    <property type="term" value="F:ATP hydrolysis activity"/>
    <property type="evidence" value="ECO:0007669"/>
    <property type="project" value="InterPro"/>
</dbReference>
<organism evidence="4 5">
    <name type="scientific">Crenobacter cavernae</name>
    <dbReference type="NCBI Taxonomy" id="2290923"/>
    <lineage>
        <taxon>Bacteria</taxon>
        <taxon>Pseudomonadati</taxon>
        <taxon>Pseudomonadota</taxon>
        <taxon>Betaproteobacteria</taxon>
        <taxon>Neisseriales</taxon>
        <taxon>Neisseriaceae</taxon>
        <taxon>Crenobacter</taxon>
    </lineage>
</organism>
<feature type="region of interest" description="Disordered" evidence="2">
    <location>
        <begin position="365"/>
        <end position="386"/>
    </location>
</feature>
<dbReference type="InterPro" id="IPR006321">
    <property type="entry name" value="PilT/PilU"/>
</dbReference>
<name>A0A345Y929_9NEIS</name>